<evidence type="ECO:0000313" key="2">
    <source>
        <dbReference type="Proteomes" id="UP001602245"/>
    </source>
</evidence>
<dbReference type="Proteomes" id="UP001602245">
    <property type="component" value="Unassembled WGS sequence"/>
</dbReference>
<name>A0ABW6WSZ5_9ACTN</name>
<comment type="caution">
    <text evidence="1">The sequence shown here is derived from an EMBL/GenBank/DDBJ whole genome shotgun (WGS) entry which is preliminary data.</text>
</comment>
<proteinExistence type="predicted"/>
<reference evidence="1 2" key="1">
    <citation type="submission" date="2024-10" db="EMBL/GenBank/DDBJ databases">
        <title>The Natural Products Discovery Center: Release of the First 8490 Sequenced Strains for Exploring Actinobacteria Biosynthetic Diversity.</title>
        <authorList>
            <person name="Kalkreuter E."/>
            <person name="Kautsar S.A."/>
            <person name="Yang D."/>
            <person name="Bader C.D."/>
            <person name="Teijaro C.N."/>
            <person name="Fluegel L."/>
            <person name="Davis C.M."/>
            <person name="Simpson J.R."/>
            <person name="Lauterbach L."/>
            <person name="Steele A.D."/>
            <person name="Gui C."/>
            <person name="Meng S."/>
            <person name="Li G."/>
            <person name="Viehrig K."/>
            <person name="Ye F."/>
            <person name="Su P."/>
            <person name="Kiefer A.F."/>
            <person name="Nichols A."/>
            <person name="Cepeda A.J."/>
            <person name="Yan W."/>
            <person name="Fan B."/>
            <person name="Jiang Y."/>
            <person name="Adhikari A."/>
            <person name="Zheng C.-J."/>
            <person name="Schuster L."/>
            <person name="Cowan T.M."/>
            <person name="Smanski M.J."/>
            <person name="Chevrette M.G."/>
            <person name="De Carvalho L.P.S."/>
            <person name="Shen B."/>
        </authorList>
    </citation>
    <scope>NUCLEOTIDE SEQUENCE [LARGE SCALE GENOMIC DNA]</scope>
    <source>
        <strain evidence="1 2">NPDC000087</strain>
    </source>
</reference>
<protein>
    <submittedName>
        <fullName evidence="1">Uncharacterized protein</fullName>
    </submittedName>
</protein>
<sequence length="71" mass="7240">MSYAALNPASLEEHARSVAAQATCRTVDSAIVAYAGLHDEAPTSITDLATFVDGDITAYRIVDGVAAGPGC</sequence>
<keyword evidence="2" id="KW-1185">Reference proteome</keyword>
<dbReference type="EMBL" id="JBIAZU010000008">
    <property type="protein sequence ID" value="MFF5296422.1"/>
    <property type="molecule type" value="Genomic_DNA"/>
</dbReference>
<accession>A0ABW6WSZ5</accession>
<evidence type="ECO:0000313" key="1">
    <source>
        <dbReference type="EMBL" id="MFF5296422.1"/>
    </source>
</evidence>
<dbReference type="RefSeq" id="WP_245577611.1">
    <property type="nucleotide sequence ID" value="NZ_JBIAZU010000008.1"/>
</dbReference>
<organism evidence="1 2">
    <name type="scientific">Paractinoplanes globisporus</name>
    <dbReference type="NCBI Taxonomy" id="113565"/>
    <lineage>
        <taxon>Bacteria</taxon>
        <taxon>Bacillati</taxon>
        <taxon>Actinomycetota</taxon>
        <taxon>Actinomycetes</taxon>
        <taxon>Micromonosporales</taxon>
        <taxon>Micromonosporaceae</taxon>
        <taxon>Paractinoplanes</taxon>
    </lineage>
</organism>
<gene>
    <name evidence="1" type="ORF">ACFY35_43890</name>
</gene>